<proteinExistence type="predicted"/>
<name>A0A4W3IWW7_CALMI</name>
<sequence length="445" mass="50837">VTQKKPKKLIKSEKKEYEGKLARNIKSDCKSFYKHIKRNRLERANVEMHQRDKDREQLREIFFSRELVRGKLLGPKSNKSPGPDGLHPRVLKEVDYEIVEALCLIFQNSSDSGTVPMNWKIANVTPLFKKGGKVRMGNYRPVSLTSVIGKILESLIKDVVVRYLGEHNIIRPSQHGFTKGKSCLTNLIEFFEHISSKLDKGESVDVVYLDFQKAFDKMPHKRLVQKIGAHGIGGSIFTWIGEWLKVTVNGQGCPLSPILFVCCIEPFAQAIRKNKSIKCVTILGNHVFYTHQKSFLSLLCMCDRFEQAPGAKVNHQKSEVMYFGDWKERNHIPFAVKPDSIKVLGIWFGAVGVCQKSCDERLGIVMKKLVMWRQRSLSITRKYLVIKCEALLVLLYVAQVWLLTRNNAVTREVLQLIWGSKMDCVRRDTMHKTLEKGGKGVPNVP</sequence>
<dbReference type="STRING" id="7868.ENSCMIP00000030698"/>
<dbReference type="PANTHER" id="PTHR19446">
    <property type="entry name" value="REVERSE TRANSCRIPTASES"/>
    <property type="match status" value="1"/>
</dbReference>
<dbReference type="InParanoid" id="A0A4W3IWW7"/>
<dbReference type="GeneTree" id="ENSGT01150000286902"/>
<evidence type="ECO:0000259" key="1">
    <source>
        <dbReference type="PROSITE" id="PS50878"/>
    </source>
</evidence>
<dbReference type="SUPFAM" id="SSF56672">
    <property type="entry name" value="DNA/RNA polymerases"/>
    <property type="match status" value="1"/>
</dbReference>
<reference evidence="2" key="5">
    <citation type="submission" date="2025-09" db="UniProtKB">
        <authorList>
            <consortium name="Ensembl"/>
        </authorList>
    </citation>
    <scope>IDENTIFICATION</scope>
</reference>
<dbReference type="Proteomes" id="UP000314986">
    <property type="component" value="Unassembled WGS sequence"/>
</dbReference>
<dbReference type="CDD" id="cd01650">
    <property type="entry name" value="RT_nLTR_like"/>
    <property type="match status" value="1"/>
</dbReference>
<dbReference type="OMA" id="WIMACIE"/>
<evidence type="ECO:0000313" key="3">
    <source>
        <dbReference type="Proteomes" id="UP000314986"/>
    </source>
</evidence>
<organism evidence="2 3">
    <name type="scientific">Callorhinchus milii</name>
    <name type="common">Ghost shark</name>
    <dbReference type="NCBI Taxonomy" id="7868"/>
    <lineage>
        <taxon>Eukaryota</taxon>
        <taxon>Metazoa</taxon>
        <taxon>Chordata</taxon>
        <taxon>Craniata</taxon>
        <taxon>Vertebrata</taxon>
        <taxon>Chondrichthyes</taxon>
        <taxon>Holocephali</taxon>
        <taxon>Chimaeriformes</taxon>
        <taxon>Callorhinchidae</taxon>
        <taxon>Callorhinchus</taxon>
    </lineage>
</organism>
<dbReference type="Ensembl" id="ENSCMIT00000031165.1">
    <property type="protein sequence ID" value="ENSCMIP00000030698.1"/>
    <property type="gene ID" value="ENSCMIG00000013204.1"/>
</dbReference>
<evidence type="ECO:0000313" key="2">
    <source>
        <dbReference type="Ensembl" id="ENSCMIP00000030698.1"/>
    </source>
</evidence>
<dbReference type="PROSITE" id="PS50878">
    <property type="entry name" value="RT_POL"/>
    <property type="match status" value="1"/>
</dbReference>
<reference evidence="3" key="2">
    <citation type="journal article" date="2007" name="PLoS Biol.">
        <title>Survey sequencing and comparative analysis of the elephant shark (Callorhinchus milii) genome.</title>
        <authorList>
            <person name="Venkatesh B."/>
            <person name="Kirkness E.F."/>
            <person name="Loh Y.H."/>
            <person name="Halpern A.L."/>
            <person name="Lee A.P."/>
            <person name="Johnson J."/>
            <person name="Dandona N."/>
            <person name="Viswanathan L.D."/>
            <person name="Tay A."/>
            <person name="Venter J.C."/>
            <person name="Strausberg R.L."/>
            <person name="Brenner S."/>
        </authorList>
    </citation>
    <scope>NUCLEOTIDE SEQUENCE [LARGE SCALE GENOMIC DNA]</scope>
</reference>
<reference evidence="3" key="3">
    <citation type="journal article" date="2014" name="Nature">
        <title>Elephant shark genome provides unique insights into gnathostome evolution.</title>
        <authorList>
            <consortium name="International Elephant Shark Genome Sequencing Consortium"/>
            <person name="Venkatesh B."/>
            <person name="Lee A.P."/>
            <person name="Ravi V."/>
            <person name="Maurya A.K."/>
            <person name="Lian M.M."/>
            <person name="Swann J.B."/>
            <person name="Ohta Y."/>
            <person name="Flajnik M.F."/>
            <person name="Sutoh Y."/>
            <person name="Kasahara M."/>
            <person name="Hoon S."/>
            <person name="Gangu V."/>
            <person name="Roy S.W."/>
            <person name="Irimia M."/>
            <person name="Korzh V."/>
            <person name="Kondrychyn I."/>
            <person name="Lim Z.W."/>
            <person name="Tay B.H."/>
            <person name="Tohari S."/>
            <person name="Kong K.W."/>
            <person name="Ho S."/>
            <person name="Lorente-Galdos B."/>
            <person name="Quilez J."/>
            <person name="Marques-Bonet T."/>
            <person name="Raney B.J."/>
            <person name="Ingham P.W."/>
            <person name="Tay A."/>
            <person name="Hillier L.W."/>
            <person name="Minx P."/>
            <person name="Boehm T."/>
            <person name="Wilson R.K."/>
            <person name="Brenner S."/>
            <person name="Warren W.C."/>
        </authorList>
    </citation>
    <scope>NUCLEOTIDE SEQUENCE [LARGE SCALE GENOMIC DNA]</scope>
</reference>
<accession>A0A4W3IWW7</accession>
<dbReference type="InterPro" id="IPR043502">
    <property type="entry name" value="DNA/RNA_pol_sf"/>
</dbReference>
<reference evidence="3" key="1">
    <citation type="journal article" date="2006" name="Science">
        <title>Ancient noncoding elements conserved in the human genome.</title>
        <authorList>
            <person name="Venkatesh B."/>
            <person name="Kirkness E.F."/>
            <person name="Loh Y.H."/>
            <person name="Halpern A.L."/>
            <person name="Lee A.P."/>
            <person name="Johnson J."/>
            <person name="Dandona N."/>
            <person name="Viswanathan L.D."/>
            <person name="Tay A."/>
            <person name="Venter J.C."/>
            <person name="Strausberg R.L."/>
            <person name="Brenner S."/>
        </authorList>
    </citation>
    <scope>NUCLEOTIDE SEQUENCE [LARGE SCALE GENOMIC DNA]</scope>
</reference>
<dbReference type="Pfam" id="PF00078">
    <property type="entry name" value="RVT_1"/>
    <property type="match status" value="1"/>
</dbReference>
<keyword evidence="3" id="KW-1185">Reference proteome</keyword>
<dbReference type="InterPro" id="IPR000477">
    <property type="entry name" value="RT_dom"/>
</dbReference>
<protein>
    <recommendedName>
        <fullName evidence="1">Reverse transcriptase domain-containing protein</fullName>
    </recommendedName>
</protein>
<reference evidence="2" key="4">
    <citation type="submission" date="2025-08" db="UniProtKB">
        <authorList>
            <consortium name="Ensembl"/>
        </authorList>
    </citation>
    <scope>IDENTIFICATION</scope>
</reference>
<feature type="domain" description="Reverse transcriptase" evidence="1">
    <location>
        <begin position="108"/>
        <end position="352"/>
    </location>
</feature>
<dbReference type="AlphaFoldDB" id="A0A4W3IWW7"/>